<comment type="caution">
    <text evidence="2">The sequence shown here is derived from an EMBL/GenBank/DDBJ whole genome shotgun (WGS) entry which is preliminary data.</text>
</comment>
<feature type="region of interest" description="Disordered" evidence="1">
    <location>
        <begin position="1"/>
        <end position="23"/>
    </location>
</feature>
<protein>
    <submittedName>
        <fullName evidence="2">Uncharacterized protein</fullName>
    </submittedName>
</protein>
<dbReference type="Gene3D" id="3.40.50.1240">
    <property type="entry name" value="Phosphoglycerate mutase-like"/>
    <property type="match status" value="1"/>
</dbReference>
<evidence type="ECO:0000256" key="1">
    <source>
        <dbReference type="SAM" id="MobiDB-lite"/>
    </source>
</evidence>
<sequence>MGTTTTEVEIDNKPSSPPNDDSTQRKIHIYSGQDFAIAALLHILNIFEPHVIEYAAALLIELDKNPDTGEFLIESPTGVHCRRRGRSPLCCTVAIGFRANETPTPMTAPLLGRASGHTGFRLMRSAASAVPLTGRASHASKVR</sequence>
<reference evidence="2 3" key="1">
    <citation type="submission" date="2024-08" db="EMBL/GenBank/DDBJ databases">
        <authorList>
            <person name="Cucini C."/>
            <person name="Frati F."/>
        </authorList>
    </citation>
    <scope>NUCLEOTIDE SEQUENCE [LARGE SCALE GENOMIC DNA]</scope>
</reference>
<dbReference type="SUPFAM" id="SSF53254">
    <property type="entry name" value="Phosphoglycerate mutase-like"/>
    <property type="match status" value="1"/>
</dbReference>
<gene>
    <name evidence="2" type="ORF">ODALV1_LOCUS17091</name>
</gene>
<organism evidence="2 3">
    <name type="scientific">Orchesella dallaii</name>
    <dbReference type="NCBI Taxonomy" id="48710"/>
    <lineage>
        <taxon>Eukaryota</taxon>
        <taxon>Metazoa</taxon>
        <taxon>Ecdysozoa</taxon>
        <taxon>Arthropoda</taxon>
        <taxon>Hexapoda</taxon>
        <taxon>Collembola</taxon>
        <taxon>Entomobryomorpha</taxon>
        <taxon>Entomobryoidea</taxon>
        <taxon>Orchesellidae</taxon>
        <taxon>Orchesellinae</taxon>
        <taxon>Orchesella</taxon>
    </lineage>
</organism>
<name>A0ABP1QZX8_9HEXA</name>
<dbReference type="Proteomes" id="UP001642540">
    <property type="component" value="Unassembled WGS sequence"/>
</dbReference>
<accession>A0ABP1QZX8</accession>
<keyword evidence="3" id="KW-1185">Reference proteome</keyword>
<evidence type="ECO:0000313" key="2">
    <source>
        <dbReference type="EMBL" id="CAL8115958.1"/>
    </source>
</evidence>
<dbReference type="InterPro" id="IPR029033">
    <property type="entry name" value="His_PPase_superfam"/>
</dbReference>
<dbReference type="EMBL" id="CAXLJM020000051">
    <property type="protein sequence ID" value="CAL8115958.1"/>
    <property type="molecule type" value="Genomic_DNA"/>
</dbReference>
<evidence type="ECO:0000313" key="3">
    <source>
        <dbReference type="Proteomes" id="UP001642540"/>
    </source>
</evidence>
<proteinExistence type="predicted"/>